<reference evidence="5 8" key="2">
    <citation type="submission" date="2021-02" db="EMBL/GenBank/DDBJ databases">
        <authorList>
            <person name="Vanwijnsberghe S."/>
        </authorList>
    </citation>
    <scope>NUCLEOTIDE SEQUENCE [LARGE SCALE GENOMIC DNA]</scope>
    <source>
        <strain evidence="5 8">R-69658</strain>
    </source>
</reference>
<dbReference type="EMBL" id="CAJNAU010000042">
    <property type="protein sequence ID" value="CAE6786015.1"/>
    <property type="molecule type" value="Genomic_DNA"/>
</dbReference>
<dbReference type="OrthoDB" id="6843902at2"/>
<evidence type="ECO:0000256" key="1">
    <source>
        <dbReference type="ARBA" id="ARBA00022793"/>
    </source>
</evidence>
<keyword evidence="1" id="KW-0210">Decarboxylase</keyword>
<evidence type="ECO:0000259" key="4">
    <source>
        <dbReference type="Pfam" id="PF02775"/>
    </source>
</evidence>
<dbReference type="InterPro" id="IPR051818">
    <property type="entry name" value="TPP_dependent_decarboxylase"/>
</dbReference>
<feature type="transmembrane region" description="Helical" evidence="3">
    <location>
        <begin position="48"/>
        <end position="67"/>
    </location>
</feature>
<evidence type="ECO:0000256" key="3">
    <source>
        <dbReference type="SAM" id="Phobius"/>
    </source>
</evidence>
<evidence type="ECO:0000256" key="2">
    <source>
        <dbReference type="ARBA" id="ARBA00023239"/>
    </source>
</evidence>
<keyword evidence="8" id="KW-1185">Reference proteome</keyword>
<dbReference type="InterPro" id="IPR011766">
    <property type="entry name" value="TPP_enzyme_TPP-bd"/>
</dbReference>
<dbReference type="Proteomes" id="UP000198844">
    <property type="component" value="Unassembled WGS sequence"/>
</dbReference>
<evidence type="ECO:0000313" key="6">
    <source>
        <dbReference type="EMBL" id="SFU26765.1"/>
    </source>
</evidence>
<dbReference type="GO" id="GO:0030976">
    <property type="term" value="F:thiamine pyrophosphate binding"/>
    <property type="evidence" value="ECO:0007669"/>
    <property type="project" value="InterPro"/>
</dbReference>
<dbReference type="Gene3D" id="3.40.50.970">
    <property type="match status" value="1"/>
</dbReference>
<dbReference type="PANTHER" id="PTHR42818:SF1">
    <property type="entry name" value="SULFOPYRUVATE DECARBOXYLASE"/>
    <property type="match status" value="1"/>
</dbReference>
<dbReference type="SUPFAM" id="SSF52518">
    <property type="entry name" value="Thiamin diphosphate-binding fold (THDP-binding)"/>
    <property type="match status" value="1"/>
</dbReference>
<evidence type="ECO:0000313" key="5">
    <source>
        <dbReference type="EMBL" id="CAE6786015.1"/>
    </source>
</evidence>
<name>A0A1I7ES64_9BURK</name>
<dbReference type="GO" id="GO:0044281">
    <property type="term" value="P:small molecule metabolic process"/>
    <property type="evidence" value="ECO:0007669"/>
    <property type="project" value="UniProtKB-ARBA"/>
</dbReference>
<dbReference type="PANTHER" id="PTHR42818">
    <property type="entry name" value="SULFOPYRUVATE DECARBOXYLASE SUBUNIT ALPHA"/>
    <property type="match status" value="1"/>
</dbReference>
<accession>A0A1I7ES64</accession>
<feature type="domain" description="Thiamine pyrophosphate enzyme TPP-binding" evidence="4">
    <location>
        <begin position="47"/>
        <end position="162"/>
    </location>
</feature>
<keyword evidence="2" id="KW-0456">Lyase</keyword>
<keyword evidence="3" id="KW-1133">Transmembrane helix</keyword>
<dbReference type="GO" id="GO:0016831">
    <property type="term" value="F:carboxy-lyase activity"/>
    <property type="evidence" value="ECO:0007669"/>
    <property type="project" value="UniProtKB-KW"/>
</dbReference>
<organism evidence="6 7">
    <name type="scientific">Paraburkholderia aspalathi</name>
    <dbReference type="NCBI Taxonomy" id="1324617"/>
    <lineage>
        <taxon>Bacteria</taxon>
        <taxon>Pseudomonadati</taxon>
        <taxon>Pseudomonadota</taxon>
        <taxon>Betaproteobacteria</taxon>
        <taxon>Burkholderiales</taxon>
        <taxon>Burkholderiaceae</taxon>
        <taxon>Paraburkholderia</taxon>
    </lineage>
</organism>
<reference evidence="6 7" key="1">
    <citation type="submission" date="2016-10" db="EMBL/GenBank/DDBJ databases">
        <authorList>
            <person name="de Groot N.N."/>
        </authorList>
    </citation>
    <scope>NUCLEOTIDE SEQUENCE [LARGE SCALE GENOMIC DNA]</scope>
    <source>
        <strain evidence="6 7">LMG 27731</strain>
    </source>
</reference>
<keyword evidence="3" id="KW-0472">Membrane</keyword>
<protein>
    <submittedName>
        <fullName evidence="6">Thiamine pyrophosphate enzyme, C-terminal TPP binding domain</fullName>
    </submittedName>
</protein>
<evidence type="ECO:0000313" key="7">
    <source>
        <dbReference type="Proteomes" id="UP000198844"/>
    </source>
</evidence>
<evidence type="ECO:0000313" key="8">
    <source>
        <dbReference type="Proteomes" id="UP000674425"/>
    </source>
</evidence>
<dbReference type="Proteomes" id="UP000674425">
    <property type="component" value="Unassembled WGS sequence"/>
</dbReference>
<keyword evidence="3" id="KW-0812">Transmembrane</keyword>
<dbReference type="RefSeq" id="WP_093647790.1">
    <property type="nucleotide sequence ID" value="NZ_CAJNAU010000042.1"/>
</dbReference>
<dbReference type="AlphaFoldDB" id="A0A1I7ES64"/>
<dbReference type="Pfam" id="PF02775">
    <property type="entry name" value="TPP_enzyme_C"/>
    <property type="match status" value="1"/>
</dbReference>
<gene>
    <name evidence="5" type="ORF">R69658_04295</name>
    <name evidence="6" type="ORF">SAMN05192563_10708</name>
</gene>
<dbReference type="InterPro" id="IPR029061">
    <property type="entry name" value="THDP-binding"/>
</dbReference>
<dbReference type="EMBL" id="FPBH01000070">
    <property type="protein sequence ID" value="SFU26765.1"/>
    <property type="molecule type" value="Genomic_DNA"/>
</dbReference>
<sequence length="201" mass="21390">MTQQTTPLNRRLAVKRILRDRQQDVLAVTSLGNPTFDVAAAGDTPQNFYLWGAMGGAVSFGLGIALAQPEKRVIVFVGDGEMMMGLGSLATVGVDRPSNLSIVVIDNEHYAETGMQLAHAGRGVDITAIARAAGFEKATTIYTEGELEEYVDVVLKARGPVLATVKVGTDPEPTALPPRDGPYLRSRFREALLGAAAHASQ</sequence>
<proteinExistence type="predicted"/>